<protein>
    <recommendedName>
        <fullName evidence="3">Sulfotransferase domain-containing protein</fullName>
    </recommendedName>
</protein>
<organism evidence="1 2">
    <name type="scientific">Virgibacillus siamensis</name>
    <dbReference type="NCBI Taxonomy" id="480071"/>
    <lineage>
        <taxon>Bacteria</taxon>
        <taxon>Bacillati</taxon>
        <taxon>Bacillota</taxon>
        <taxon>Bacilli</taxon>
        <taxon>Bacillales</taxon>
        <taxon>Bacillaceae</taxon>
        <taxon>Virgibacillus</taxon>
    </lineage>
</organism>
<keyword evidence="2" id="KW-1185">Reference proteome</keyword>
<evidence type="ECO:0008006" key="3">
    <source>
        <dbReference type="Google" id="ProtNLM"/>
    </source>
</evidence>
<dbReference type="RefSeq" id="WP_343813118.1">
    <property type="nucleotide sequence ID" value="NZ_BAAADS010000016.1"/>
</dbReference>
<comment type="caution">
    <text evidence="1">The sequence shown here is derived from an EMBL/GenBank/DDBJ whole genome shotgun (WGS) entry which is preliminary data.</text>
</comment>
<proteinExistence type="predicted"/>
<evidence type="ECO:0000313" key="2">
    <source>
        <dbReference type="Proteomes" id="UP001500866"/>
    </source>
</evidence>
<accession>A0ABN1G689</accession>
<dbReference type="SUPFAM" id="SSF52540">
    <property type="entry name" value="P-loop containing nucleoside triphosphate hydrolases"/>
    <property type="match status" value="1"/>
</dbReference>
<name>A0ABN1G689_9BACI</name>
<evidence type="ECO:0000313" key="1">
    <source>
        <dbReference type="EMBL" id="GAA0604876.1"/>
    </source>
</evidence>
<dbReference type="EMBL" id="BAAADS010000016">
    <property type="protein sequence ID" value="GAA0604876.1"/>
    <property type="molecule type" value="Genomic_DNA"/>
</dbReference>
<dbReference type="InterPro" id="IPR027417">
    <property type="entry name" value="P-loop_NTPase"/>
</dbReference>
<reference evidence="1 2" key="1">
    <citation type="journal article" date="2019" name="Int. J. Syst. Evol. Microbiol.">
        <title>The Global Catalogue of Microorganisms (GCM) 10K type strain sequencing project: providing services to taxonomists for standard genome sequencing and annotation.</title>
        <authorList>
            <consortium name="The Broad Institute Genomics Platform"/>
            <consortium name="The Broad Institute Genome Sequencing Center for Infectious Disease"/>
            <person name="Wu L."/>
            <person name="Ma J."/>
        </authorList>
    </citation>
    <scope>NUCLEOTIDE SEQUENCE [LARGE SCALE GENOMIC DNA]</scope>
    <source>
        <strain evidence="1 2">JCM 15395</strain>
    </source>
</reference>
<dbReference type="Proteomes" id="UP001500866">
    <property type="component" value="Unassembled WGS sequence"/>
</dbReference>
<sequence>MQSLYLHIGFHKTATSFMQRSIFPKLKQVNYIKTGQIKKELSKIRYRKKLSNLETENLMYYFKSFNNGKPMLMSFEGLSGTPLSAIKRKPQLGILKDLRRIFPESEFDVHIIFGIREQVALLTSLYVQFIHMGGVIEPEDFLKDRLVRNGAIDNFQYHQFIQEVYNLFGEDHTYIMIYEYFKENFSEEMLKILNYMGESKVPKYKNVSRNKSYGTSQLAIAKKLNRLFKNRANPNGIMPYFHIPKFGKVSPRRLLQNDLSFRLHYKQFELTEDLQNSLKNRYLEGNKILVDRYLPNLPIQYYK</sequence>
<dbReference type="Gene3D" id="3.40.50.300">
    <property type="entry name" value="P-loop containing nucleotide triphosphate hydrolases"/>
    <property type="match status" value="1"/>
</dbReference>
<gene>
    <name evidence="1" type="ORF">GCM10009001_22650</name>
</gene>